<organism evidence="1">
    <name type="scientific">Physcomitrium patens</name>
    <name type="common">Spreading-leaved earth moss</name>
    <name type="synonym">Physcomitrella patens</name>
    <dbReference type="NCBI Taxonomy" id="3218"/>
    <lineage>
        <taxon>Eukaryota</taxon>
        <taxon>Viridiplantae</taxon>
        <taxon>Streptophyta</taxon>
        <taxon>Embryophyta</taxon>
        <taxon>Bryophyta</taxon>
        <taxon>Bryophytina</taxon>
        <taxon>Bryopsida</taxon>
        <taxon>Funariidae</taxon>
        <taxon>Funariales</taxon>
        <taxon>Funariaceae</taxon>
        <taxon>Physcomitrium</taxon>
    </lineage>
</organism>
<reference evidence="1 3" key="2">
    <citation type="journal article" date="2018" name="Plant J.">
        <title>The Physcomitrella patens chromosome-scale assembly reveals moss genome structure and evolution.</title>
        <authorList>
            <person name="Lang D."/>
            <person name="Ullrich K.K."/>
            <person name="Murat F."/>
            <person name="Fuchs J."/>
            <person name="Jenkins J."/>
            <person name="Haas F.B."/>
            <person name="Piednoel M."/>
            <person name="Gundlach H."/>
            <person name="Van Bel M."/>
            <person name="Meyberg R."/>
            <person name="Vives C."/>
            <person name="Morata J."/>
            <person name="Symeonidi A."/>
            <person name="Hiss M."/>
            <person name="Muchero W."/>
            <person name="Kamisugi Y."/>
            <person name="Saleh O."/>
            <person name="Blanc G."/>
            <person name="Decker E.L."/>
            <person name="van Gessel N."/>
            <person name="Grimwood J."/>
            <person name="Hayes R.D."/>
            <person name="Graham S.W."/>
            <person name="Gunter L.E."/>
            <person name="McDaniel S.F."/>
            <person name="Hoernstein S.N.W."/>
            <person name="Larsson A."/>
            <person name="Li F.W."/>
            <person name="Perroud P.F."/>
            <person name="Phillips J."/>
            <person name="Ranjan P."/>
            <person name="Rokshar D.S."/>
            <person name="Rothfels C.J."/>
            <person name="Schneider L."/>
            <person name="Shu S."/>
            <person name="Stevenson D.W."/>
            <person name="Thummler F."/>
            <person name="Tillich M."/>
            <person name="Villarreal Aguilar J.C."/>
            <person name="Widiez T."/>
            <person name="Wong G.K."/>
            <person name="Wymore A."/>
            <person name="Zhang Y."/>
            <person name="Zimmer A.D."/>
            <person name="Quatrano R.S."/>
            <person name="Mayer K.F.X."/>
            <person name="Goodstein D."/>
            <person name="Casacuberta J.M."/>
            <person name="Vandepoele K."/>
            <person name="Reski R."/>
            <person name="Cuming A.C."/>
            <person name="Tuskan G.A."/>
            <person name="Maumus F."/>
            <person name="Salse J."/>
            <person name="Schmutz J."/>
            <person name="Rensing S.A."/>
        </authorList>
    </citation>
    <scope>NUCLEOTIDE SEQUENCE [LARGE SCALE GENOMIC DNA]</scope>
    <source>
        <strain evidence="2 3">cv. Gransden 2004</strain>
    </source>
</reference>
<sequence length="241" mass="27537">MENLWDVVSGKETQPTLVQEVNATSTSPSTNQTEILTWKNKDHVALAAIWDFVENLIFSHVGACKIANEAWLALENTYSASNIVTQSHLQEKFITQKMKIGEWEERAIKSSSSDSHALFVGRKGKTKWQPHKSNPKDYKLLKLCNEPTTPCLHCKKMGYWDLECFKYKTRVAANLAITNHDNKKNNQTWKQEQVEELSPAFYAHIYITQAFCLTKSPKLGTTKDTQWLIDAGVKEKNSMKK</sequence>
<evidence type="ECO:0000313" key="1">
    <source>
        <dbReference type="EMBL" id="PNR54294.1"/>
    </source>
</evidence>
<evidence type="ECO:0000313" key="2">
    <source>
        <dbReference type="EnsemblPlants" id="Pp3c5_21051V3.1"/>
    </source>
</evidence>
<keyword evidence="3" id="KW-1185">Reference proteome</keyword>
<evidence type="ECO:0008006" key="4">
    <source>
        <dbReference type="Google" id="ProtNLM"/>
    </source>
</evidence>
<reference evidence="2" key="3">
    <citation type="submission" date="2020-12" db="UniProtKB">
        <authorList>
            <consortium name="EnsemblPlants"/>
        </authorList>
    </citation>
    <scope>IDENTIFICATION</scope>
</reference>
<dbReference type="Pfam" id="PF14223">
    <property type="entry name" value="Retrotran_gag_2"/>
    <property type="match status" value="1"/>
</dbReference>
<dbReference type="InParanoid" id="A0A2K1KKH8"/>
<dbReference type="EMBL" id="ABEU02000005">
    <property type="protein sequence ID" value="PNR54294.1"/>
    <property type="molecule type" value="Genomic_DNA"/>
</dbReference>
<dbReference type="EnsemblPlants" id="Pp3c5_21051V3.1">
    <property type="protein sequence ID" value="Pp3c5_21051V3.1"/>
    <property type="gene ID" value="Pp3c5_21051"/>
</dbReference>
<dbReference type="AlphaFoldDB" id="A0A2K1KKH8"/>
<accession>A0A2K1KKH8</accession>
<proteinExistence type="predicted"/>
<gene>
    <name evidence="1" type="ORF">PHYPA_007971</name>
</gene>
<reference evidence="1 3" key="1">
    <citation type="journal article" date="2008" name="Science">
        <title>The Physcomitrella genome reveals evolutionary insights into the conquest of land by plants.</title>
        <authorList>
            <person name="Rensing S."/>
            <person name="Lang D."/>
            <person name="Zimmer A."/>
            <person name="Terry A."/>
            <person name="Salamov A."/>
            <person name="Shapiro H."/>
            <person name="Nishiyama T."/>
            <person name="Perroud P.-F."/>
            <person name="Lindquist E."/>
            <person name="Kamisugi Y."/>
            <person name="Tanahashi T."/>
            <person name="Sakakibara K."/>
            <person name="Fujita T."/>
            <person name="Oishi K."/>
            <person name="Shin-I T."/>
            <person name="Kuroki Y."/>
            <person name="Toyoda A."/>
            <person name="Suzuki Y."/>
            <person name="Hashimoto A."/>
            <person name="Yamaguchi K."/>
            <person name="Sugano A."/>
            <person name="Kohara Y."/>
            <person name="Fujiyama A."/>
            <person name="Anterola A."/>
            <person name="Aoki S."/>
            <person name="Ashton N."/>
            <person name="Barbazuk W.B."/>
            <person name="Barker E."/>
            <person name="Bennetzen J."/>
            <person name="Bezanilla M."/>
            <person name="Blankenship R."/>
            <person name="Cho S.H."/>
            <person name="Dutcher S."/>
            <person name="Estelle M."/>
            <person name="Fawcett J.A."/>
            <person name="Gundlach H."/>
            <person name="Hanada K."/>
            <person name="Heyl A."/>
            <person name="Hicks K.A."/>
            <person name="Hugh J."/>
            <person name="Lohr M."/>
            <person name="Mayer K."/>
            <person name="Melkozernov A."/>
            <person name="Murata T."/>
            <person name="Nelson D."/>
            <person name="Pils B."/>
            <person name="Prigge M."/>
            <person name="Reiss B."/>
            <person name="Renner T."/>
            <person name="Rombauts S."/>
            <person name="Rushton P."/>
            <person name="Sanderfoot A."/>
            <person name="Schween G."/>
            <person name="Shiu S.-H."/>
            <person name="Stueber K."/>
            <person name="Theodoulou F.L."/>
            <person name="Tu H."/>
            <person name="Van de Peer Y."/>
            <person name="Verrier P.J."/>
            <person name="Waters E."/>
            <person name="Wood A."/>
            <person name="Yang L."/>
            <person name="Cove D."/>
            <person name="Cuming A."/>
            <person name="Hasebe M."/>
            <person name="Lucas S."/>
            <person name="Mishler D.B."/>
            <person name="Reski R."/>
            <person name="Grigoriev I."/>
            <person name="Quatrano R.S."/>
            <person name="Boore J.L."/>
        </authorList>
    </citation>
    <scope>NUCLEOTIDE SEQUENCE [LARGE SCALE GENOMIC DNA]</scope>
    <source>
        <strain evidence="2 3">cv. Gransden 2004</strain>
    </source>
</reference>
<dbReference type="Gramene" id="Pp3c5_21051V3.1">
    <property type="protein sequence ID" value="Pp3c5_21051V3.1"/>
    <property type="gene ID" value="Pp3c5_21051"/>
</dbReference>
<evidence type="ECO:0000313" key="3">
    <source>
        <dbReference type="Proteomes" id="UP000006727"/>
    </source>
</evidence>
<protein>
    <recommendedName>
        <fullName evidence="4">Retrotransposon Copia-like N-terminal domain-containing protein</fullName>
    </recommendedName>
</protein>
<dbReference type="Proteomes" id="UP000006727">
    <property type="component" value="Chromosome 5"/>
</dbReference>
<name>A0A2K1KKH8_PHYPA</name>